<evidence type="ECO:0000259" key="8">
    <source>
        <dbReference type="PROSITE" id="PS50109"/>
    </source>
</evidence>
<dbReference type="InterPro" id="IPR000014">
    <property type="entry name" value="PAS"/>
</dbReference>
<dbReference type="PANTHER" id="PTHR42878:SF15">
    <property type="entry name" value="BACTERIOPHYTOCHROME"/>
    <property type="match status" value="1"/>
</dbReference>
<dbReference type="EC" id="2.7.13.3" evidence="2"/>
<dbReference type="SUPFAM" id="SSF47384">
    <property type="entry name" value="Homodimeric domain of signal transducing histidine kinase"/>
    <property type="match status" value="1"/>
</dbReference>
<comment type="caution">
    <text evidence="9">The sequence shown here is derived from an EMBL/GenBank/DDBJ whole genome shotgun (WGS) entry which is preliminary data.</text>
</comment>
<evidence type="ECO:0000256" key="2">
    <source>
        <dbReference type="ARBA" id="ARBA00012438"/>
    </source>
</evidence>
<keyword evidence="6" id="KW-0472">Membrane</keyword>
<dbReference type="CDD" id="cd00082">
    <property type="entry name" value="HisKA"/>
    <property type="match status" value="1"/>
</dbReference>
<dbReference type="PANTHER" id="PTHR42878">
    <property type="entry name" value="TWO-COMPONENT HISTIDINE KINASE"/>
    <property type="match status" value="1"/>
</dbReference>
<evidence type="ECO:0000313" key="9">
    <source>
        <dbReference type="EMBL" id="NBL64169.1"/>
    </source>
</evidence>
<feature type="coiled-coil region" evidence="7">
    <location>
        <begin position="248"/>
        <end position="275"/>
    </location>
</feature>
<dbReference type="InterPro" id="IPR003661">
    <property type="entry name" value="HisK_dim/P_dom"/>
</dbReference>
<dbReference type="Gene3D" id="3.30.450.20">
    <property type="entry name" value="PAS domain"/>
    <property type="match status" value="2"/>
</dbReference>
<dbReference type="SUPFAM" id="SSF55874">
    <property type="entry name" value="ATPase domain of HSP90 chaperone/DNA topoisomerase II/histidine kinase"/>
    <property type="match status" value="1"/>
</dbReference>
<dbReference type="Gene3D" id="3.30.565.10">
    <property type="entry name" value="Histidine kinase-like ATPase, C-terminal domain"/>
    <property type="match status" value="1"/>
</dbReference>
<dbReference type="Pfam" id="PF00512">
    <property type="entry name" value="HisKA"/>
    <property type="match status" value="1"/>
</dbReference>
<dbReference type="InterPro" id="IPR035965">
    <property type="entry name" value="PAS-like_dom_sf"/>
</dbReference>
<dbReference type="CDD" id="cd00130">
    <property type="entry name" value="PAS"/>
    <property type="match status" value="1"/>
</dbReference>
<comment type="catalytic activity">
    <reaction evidence="1">
        <text>ATP + protein L-histidine = ADP + protein N-phospho-L-histidine.</text>
        <dbReference type="EC" id="2.7.13.3"/>
    </reaction>
</comment>
<dbReference type="RefSeq" id="WP_166535997.1">
    <property type="nucleotide sequence ID" value="NZ_JAABLM010000003.1"/>
</dbReference>
<sequence>MQSHTSINSFEIFKPIVAVVHDPILILNKDYTVLLANNAFMQKFELETPSVEGHNFFELANGVFNFFQLKTLFLSINEAVPIENFEFEHAFPKVGKRVILLNINVLNDNNLNLIVISLKDISEARDIRTDQLATSRSLLQSLLNISNYGIASYEAVYNDSKLITDFKIIYTNPEVPRNFGLEQSDVLNKLCSEVYPGIFENGIFEKMAHCVKTGIGEKYETTAIVGGKQIWLQANIEKLNNGVAITSKNVTEEKLAALEIEAMNAELEKQNVELASFAYISSHDLQEPLRKIQLFSTRILEKEQNNFTEASRAYFSSIVNAAKRMQNLIESLLMYSSMDASEIKFKSLDLNKIIADIKNNFFDIIETKNVQIIATNLPKLRVIPIQFQQLISNLITNSIKYSKPDVAPIIKISAKKIISQDHNGREFWQIDVADNGIGFAQEYEHQIFELFKRLHGKTDYEGTGIGLAICKKIVQKHGGFIKAKGILGEGSVFSVFIPIK</sequence>
<dbReference type="SMART" id="SM00387">
    <property type="entry name" value="HATPase_c"/>
    <property type="match status" value="1"/>
</dbReference>
<accession>A0ABW9Z667</accession>
<protein>
    <recommendedName>
        <fullName evidence="2">histidine kinase</fullName>
        <ecNumber evidence="2">2.7.13.3</ecNumber>
    </recommendedName>
</protein>
<dbReference type="EMBL" id="JAABLM010000003">
    <property type="protein sequence ID" value="NBL64169.1"/>
    <property type="molecule type" value="Genomic_DNA"/>
</dbReference>
<dbReference type="Pfam" id="PF13426">
    <property type="entry name" value="PAS_9"/>
    <property type="match status" value="2"/>
</dbReference>
<keyword evidence="5" id="KW-0418">Kinase</keyword>
<gene>
    <name evidence="9" type="ORF">GV828_03020</name>
</gene>
<dbReference type="InterPro" id="IPR005467">
    <property type="entry name" value="His_kinase_dom"/>
</dbReference>
<dbReference type="PROSITE" id="PS50109">
    <property type="entry name" value="HIS_KIN"/>
    <property type="match status" value="1"/>
</dbReference>
<dbReference type="InterPro" id="IPR003594">
    <property type="entry name" value="HATPase_dom"/>
</dbReference>
<dbReference type="InterPro" id="IPR050351">
    <property type="entry name" value="BphY/WalK/GraS-like"/>
</dbReference>
<keyword evidence="4" id="KW-0808">Transferase</keyword>
<keyword evidence="3" id="KW-0597">Phosphoprotein</keyword>
<evidence type="ECO:0000256" key="5">
    <source>
        <dbReference type="ARBA" id="ARBA00022777"/>
    </source>
</evidence>
<name>A0ABW9Z667_9FLAO</name>
<dbReference type="SUPFAM" id="SSF55785">
    <property type="entry name" value="PYP-like sensor domain (PAS domain)"/>
    <property type="match status" value="2"/>
</dbReference>
<evidence type="ECO:0000256" key="4">
    <source>
        <dbReference type="ARBA" id="ARBA00022679"/>
    </source>
</evidence>
<evidence type="ECO:0000313" key="10">
    <source>
        <dbReference type="Proteomes" id="UP000798602"/>
    </source>
</evidence>
<organism evidence="9 10">
    <name type="scientific">Flavobacterium ichthyis</name>
    <dbReference type="NCBI Taxonomy" id="2698827"/>
    <lineage>
        <taxon>Bacteria</taxon>
        <taxon>Pseudomonadati</taxon>
        <taxon>Bacteroidota</taxon>
        <taxon>Flavobacteriia</taxon>
        <taxon>Flavobacteriales</taxon>
        <taxon>Flavobacteriaceae</taxon>
        <taxon>Flavobacterium</taxon>
    </lineage>
</organism>
<dbReference type="InterPro" id="IPR004358">
    <property type="entry name" value="Sig_transdc_His_kin-like_C"/>
</dbReference>
<evidence type="ECO:0000256" key="1">
    <source>
        <dbReference type="ARBA" id="ARBA00000085"/>
    </source>
</evidence>
<dbReference type="SMART" id="SM00388">
    <property type="entry name" value="HisKA"/>
    <property type="match status" value="1"/>
</dbReference>
<dbReference type="InterPro" id="IPR036890">
    <property type="entry name" value="HATPase_C_sf"/>
</dbReference>
<dbReference type="InterPro" id="IPR036097">
    <property type="entry name" value="HisK_dim/P_sf"/>
</dbReference>
<keyword evidence="7" id="KW-0175">Coiled coil</keyword>
<reference evidence="10" key="1">
    <citation type="submission" date="2020-01" db="EMBL/GenBank/DDBJ databases">
        <title>Sphingomonas sp. strain CSW-10.</title>
        <authorList>
            <person name="Chen W.-M."/>
        </authorList>
    </citation>
    <scope>NUCLEOTIDE SEQUENCE [LARGE SCALE GENOMIC DNA]</scope>
    <source>
        <strain evidence="10">NST-5</strain>
    </source>
</reference>
<feature type="domain" description="Histidine kinase" evidence="8">
    <location>
        <begin position="280"/>
        <end position="500"/>
    </location>
</feature>
<proteinExistence type="predicted"/>
<dbReference type="Proteomes" id="UP000798602">
    <property type="component" value="Unassembled WGS sequence"/>
</dbReference>
<dbReference type="Pfam" id="PF02518">
    <property type="entry name" value="HATPase_c"/>
    <property type="match status" value="1"/>
</dbReference>
<evidence type="ECO:0000256" key="7">
    <source>
        <dbReference type="SAM" id="Coils"/>
    </source>
</evidence>
<keyword evidence="10" id="KW-1185">Reference proteome</keyword>
<evidence type="ECO:0000256" key="3">
    <source>
        <dbReference type="ARBA" id="ARBA00022553"/>
    </source>
</evidence>
<dbReference type="Gene3D" id="1.10.287.130">
    <property type="match status" value="1"/>
</dbReference>
<dbReference type="PRINTS" id="PR00344">
    <property type="entry name" value="BCTRLSENSOR"/>
</dbReference>
<evidence type="ECO:0000256" key="6">
    <source>
        <dbReference type="ARBA" id="ARBA00023136"/>
    </source>
</evidence>